<reference evidence="14 15" key="1">
    <citation type="submission" date="2020-07" db="EMBL/GenBank/DDBJ databases">
        <title>Taxonomic revisions and descriptions of new bacterial species based on genomic comparisons in the high-G+C-content subgroup of the family Alcaligenaceae.</title>
        <authorList>
            <person name="Szabo A."/>
            <person name="Felfoldi T."/>
        </authorList>
    </citation>
    <scope>NUCLEOTIDE SEQUENCE [LARGE SCALE GENOMIC DNA]</scope>
    <source>
        <strain evidence="14 15">DSM 25667</strain>
    </source>
</reference>
<dbReference type="Gene3D" id="3.30.565.10">
    <property type="entry name" value="Histidine kinase-like ATPase, C-terminal domain"/>
    <property type="match status" value="1"/>
</dbReference>
<keyword evidence="4" id="KW-0597">Phosphoprotein</keyword>
<evidence type="ECO:0000256" key="1">
    <source>
        <dbReference type="ARBA" id="ARBA00000085"/>
    </source>
</evidence>
<dbReference type="SUPFAM" id="SSF55874">
    <property type="entry name" value="ATPase domain of HSP90 chaperone/DNA topoisomerase II/histidine kinase"/>
    <property type="match status" value="1"/>
</dbReference>
<dbReference type="AlphaFoldDB" id="A0A853GV35"/>
<gene>
    <name evidence="14" type="ORF">H0A62_10310</name>
</gene>
<dbReference type="Pfam" id="PF00672">
    <property type="entry name" value="HAMP"/>
    <property type="match status" value="1"/>
</dbReference>
<dbReference type="InterPro" id="IPR003660">
    <property type="entry name" value="HAMP_dom"/>
</dbReference>
<evidence type="ECO:0000256" key="6">
    <source>
        <dbReference type="ARBA" id="ARBA00022692"/>
    </source>
</evidence>
<comment type="caution">
    <text evidence="14">The sequence shown here is derived from an EMBL/GenBank/DDBJ whole genome shotgun (WGS) entry which is preliminary data.</text>
</comment>
<proteinExistence type="predicted"/>
<evidence type="ECO:0000259" key="13">
    <source>
        <dbReference type="PROSITE" id="PS50885"/>
    </source>
</evidence>
<dbReference type="SUPFAM" id="SSF47384">
    <property type="entry name" value="Homodimeric domain of signal transducing histidine kinase"/>
    <property type="match status" value="1"/>
</dbReference>
<comment type="subcellular location">
    <subcellularLocation>
        <location evidence="2">Membrane</location>
    </subcellularLocation>
</comment>
<keyword evidence="6 11" id="KW-0812">Transmembrane</keyword>
<dbReference type="EMBL" id="JACCEV010000002">
    <property type="protein sequence ID" value="NYT85997.1"/>
    <property type="molecule type" value="Genomic_DNA"/>
</dbReference>
<evidence type="ECO:0000313" key="14">
    <source>
        <dbReference type="EMBL" id="NYT85997.1"/>
    </source>
</evidence>
<dbReference type="PANTHER" id="PTHR45436:SF8">
    <property type="entry name" value="HISTIDINE KINASE"/>
    <property type="match status" value="1"/>
</dbReference>
<keyword evidence="9" id="KW-0902">Two-component regulatory system</keyword>
<dbReference type="Pfam" id="PF02518">
    <property type="entry name" value="HATPase_c"/>
    <property type="match status" value="1"/>
</dbReference>
<dbReference type="SMART" id="SM00387">
    <property type="entry name" value="HATPase_c"/>
    <property type="match status" value="1"/>
</dbReference>
<dbReference type="SMART" id="SM00304">
    <property type="entry name" value="HAMP"/>
    <property type="match status" value="1"/>
</dbReference>
<dbReference type="PROSITE" id="PS50885">
    <property type="entry name" value="HAMP"/>
    <property type="match status" value="1"/>
</dbReference>
<evidence type="ECO:0000256" key="2">
    <source>
        <dbReference type="ARBA" id="ARBA00004370"/>
    </source>
</evidence>
<evidence type="ECO:0000256" key="10">
    <source>
        <dbReference type="ARBA" id="ARBA00023136"/>
    </source>
</evidence>
<dbReference type="InterPro" id="IPR003594">
    <property type="entry name" value="HATPase_dom"/>
</dbReference>
<dbReference type="OrthoDB" id="9809766at2"/>
<dbReference type="Proteomes" id="UP000554144">
    <property type="component" value="Unassembled WGS sequence"/>
</dbReference>
<name>A0A853GV35_9BURK</name>
<evidence type="ECO:0000313" key="15">
    <source>
        <dbReference type="Proteomes" id="UP000554144"/>
    </source>
</evidence>
<sequence length="485" mass="53795">MAQRTRAGRVTHAWRRLWDSVAFRLTFNYSLLAVCTTTFLLIFAYGKITDVLQTQFQRQVVLTTQRLMAHQEQYGRPALRAEIMQLLSDQTDIDTEMYLLLDEQGGKLAGNLEFFAAAELAHDTRGPIELNVLRHGKEVEALLGIRRLNDGSTLVVGRDTQDMAEIRRLIGNAVIAAMLVALLLVMIGTVIFRRALGQRVAAIRDTAVRVGTGQLARRIPVSPQADEFEQLRGDINRMLDRIELLMSGVRNVSDSIAHNIRTPLARVLAGLDRARHGERKQADLTAAIDAASGEIMDLITVAEKLLLIAEAESGVRRQAFRPTRLEAIVQDVIELYEPLALERGTSLTHTSQTMIGVKQETWVMADADLLAGVLANLVDNAMKFTGPDAHIRIKTERQADRAILTVTDSGHGVGPEHLDQLGTRFFRLEPEVPGSGLGLASVRAIVSLHNGILSFEDAQPGLRARIEFPLHDEQNIEHDQTVMIR</sequence>
<feature type="domain" description="HAMP" evidence="13">
    <location>
        <begin position="194"/>
        <end position="247"/>
    </location>
</feature>
<dbReference type="InterPro" id="IPR050428">
    <property type="entry name" value="TCS_sensor_his_kinase"/>
</dbReference>
<feature type="transmembrane region" description="Helical" evidence="11">
    <location>
        <begin position="169"/>
        <end position="192"/>
    </location>
</feature>
<evidence type="ECO:0000256" key="8">
    <source>
        <dbReference type="ARBA" id="ARBA00022989"/>
    </source>
</evidence>
<dbReference type="CDD" id="cd06225">
    <property type="entry name" value="HAMP"/>
    <property type="match status" value="1"/>
</dbReference>
<dbReference type="PROSITE" id="PS50109">
    <property type="entry name" value="HIS_KIN"/>
    <property type="match status" value="1"/>
</dbReference>
<dbReference type="InterPro" id="IPR004358">
    <property type="entry name" value="Sig_transdc_His_kin-like_C"/>
</dbReference>
<evidence type="ECO:0000256" key="11">
    <source>
        <dbReference type="SAM" id="Phobius"/>
    </source>
</evidence>
<keyword evidence="8 11" id="KW-1133">Transmembrane helix</keyword>
<dbReference type="InterPro" id="IPR005467">
    <property type="entry name" value="His_kinase_dom"/>
</dbReference>
<keyword evidence="7" id="KW-0418">Kinase</keyword>
<evidence type="ECO:0000256" key="4">
    <source>
        <dbReference type="ARBA" id="ARBA00022553"/>
    </source>
</evidence>
<dbReference type="GO" id="GO:0005886">
    <property type="term" value="C:plasma membrane"/>
    <property type="evidence" value="ECO:0007669"/>
    <property type="project" value="TreeGrafter"/>
</dbReference>
<dbReference type="PANTHER" id="PTHR45436">
    <property type="entry name" value="SENSOR HISTIDINE KINASE YKOH"/>
    <property type="match status" value="1"/>
</dbReference>
<evidence type="ECO:0000256" key="9">
    <source>
        <dbReference type="ARBA" id="ARBA00023012"/>
    </source>
</evidence>
<dbReference type="EC" id="2.7.13.3" evidence="3"/>
<protein>
    <recommendedName>
        <fullName evidence="3">histidine kinase</fullName>
        <ecNumber evidence="3">2.7.13.3</ecNumber>
    </recommendedName>
</protein>
<organism evidence="14 15">
    <name type="scientific">Pollutimonas harenae</name>
    <dbReference type="NCBI Taxonomy" id="657015"/>
    <lineage>
        <taxon>Bacteria</taxon>
        <taxon>Pseudomonadati</taxon>
        <taxon>Pseudomonadota</taxon>
        <taxon>Betaproteobacteria</taxon>
        <taxon>Burkholderiales</taxon>
        <taxon>Alcaligenaceae</taxon>
        <taxon>Pollutimonas</taxon>
    </lineage>
</organism>
<keyword evidence="10 11" id="KW-0472">Membrane</keyword>
<evidence type="ECO:0000256" key="3">
    <source>
        <dbReference type="ARBA" id="ARBA00012438"/>
    </source>
</evidence>
<keyword evidence="15" id="KW-1185">Reference proteome</keyword>
<accession>A0A853GV35</accession>
<dbReference type="GO" id="GO:0000155">
    <property type="term" value="F:phosphorelay sensor kinase activity"/>
    <property type="evidence" value="ECO:0007669"/>
    <property type="project" value="InterPro"/>
</dbReference>
<dbReference type="Gene3D" id="1.10.287.130">
    <property type="match status" value="1"/>
</dbReference>
<dbReference type="InterPro" id="IPR036097">
    <property type="entry name" value="HisK_dim/P_sf"/>
</dbReference>
<keyword evidence="5" id="KW-0808">Transferase</keyword>
<evidence type="ECO:0000256" key="5">
    <source>
        <dbReference type="ARBA" id="ARBA00022679"/>
    </source>
</evidence>
<evidence type="ECO:0000259" key="12">
    <source>
        <dbReference type="PROSITE" id="PS50109"/>
    </source>
</evidence>
<feature type="domain" description="Histidine kinase" evidence="12">
    <location>
        <begin position="255"/>
        <end position="472"/>
    </location>
</feature>
<dbReference type="PRINTS" id="PR00344">
    <property type="entry name" value="BCTRLSENSOR"/>
</dbReference>
<dbReference type="RefSeq" id="WP_130039538.1">
    <property type="nucleotide sequence ID" value="NZ_JACCEV010000002.1"/>
</dbReference>
<comment type="catalytic activity">
    <reaction evidence="1">
        <text>ATP + protein L-histidine = ADP + protein N-phospho-L-histidine.</text>
        <dbReference type="EC" id="2.7.13.3"/>
    </reaction>
</comment>
<evidence type="ECO:0000256" key="7">
    <source>
        <dbReference type="ARBA" id="ARBA00022777"/>
    </source>
</evidence>
<feature type="transmembrane region" description="Helical" evidence="11">
    <location>
        <begin position="21"/>
        <end position="45"/>
    </location>
</feature>
<dbReference type="InterPro" id="IPR036890">
    <property type="entry name" value="HATPase_C_sf"/>
</dbReference>